<dbReference type="KEGG" id="otm:OSB_30120"/>
<evidence type="ECO:0000313" key="2">
    <source>
        <dbReference type="Proteomes" id="UP000067444"/>
    </source>
</evidence>
<proteinExistence type="predicted"/>
<dbReference type="AlphaFoldDB" id="A0A0K0Y989"/>
<gene>
    <name evidence="1" type="ORF">OSB_30120</name>
</gene>
<dbReference type="InterPro" id="IPR004360">
    <property type="entry name" value="Glyas_Fos-R_dOase_dom"/>
</dbReference>
<dbReference type="RefSeq" id="WP_049835712.1">
    <property type="nucleotide sequence ID" value="NZ_CP012160.1"/>
</dbReference>
<dbReference type="Pfam" id="PF00903">
    <property type="entry name" value="Glyoxalase"/>
    <property type="match status" value="1"/>
</dbReference>
<dbReference type="STRING" id="1458307.OSB_30120"/>
<dbReference type="Proteomes" id="UP000067444">
    <property type="component" value="Chromosome"/>
</dbReference>
<sequence>MKLGAFSISLTVKDLSKSMAFYGDLGFIHFGGTVEHNYAIMKNGETLVGLFQGMFERNMLTFNPGWDQSAGEVNPFDDVRDIKAKVKAAGHEVSQEAGEDTGIGSFVVIDPDGNPILIDQHR</sequence>
<accession>A0A0K0Y989</accession>
<dbReference type="InterPro" id="IPR037523">
    <property type="entry name" value="VOC_core"/>
</dbReference>
<dbReference type="PANTHER" id="PTHR36503:SF1">
    <property type="entry name" value="BLR2520 PROTEIN"/>
    <property type="match status" value="1"/>
</dbReference>
<organism evidence="1 2">
    <name type="scientific">Octadecabacter temperatus</name>
    <dbReference type="NCBI Taxonomy" id="1458307"/>
    <lineage>
        <taxon>Bacteria</taxon>
        <taxon>Pseudomonadati</taxon>
        <taxon>Pseudomonadota</taxon>
        <taxon>Alphaproteobacteria</taxon>
        <taxon>Rhodobacterales</taxon>
        <taxon>Roseobacteraceae</taxon>
        <taxon>Octadecabacter</taxon>
    </lineage>
</organism>
<evidence type="ECO:0000313" key="1">
    <source>
        <dbReference type="EMBL" id="AKS47528.1"/>
    </source>
</evidence>
<dbReference type="PANTHER" id="PTHR36503">
    <property type="entry name" value="BLR2520 PROTEIN"/>
    <property type="match status" value="1"/>
</dbReference>
<dbReference type="SUPFAM" id="SSF54593">
    <property type="entry name" value="Glyoxalase/Bleomycin resistance protein/Dihydroxybiphenyl dioxygenase"/>
    <property type="match status" value="1"/>
</dbReference>
<keyword evidence="2" id="KW-1185">Reference proteome</keyword>
<dbReference type="OrthoDB" id="2719609at2"/>
<dbReference type="PATRIC" id="fig|1458307.3.peg.3038"/>
<name>A0A0K0Y989_9RHOB</name>
<dbReference type="PROSITE" id="PS51819">
    <property type="entry name" value="VOC"/>
    <property type="match status" value="1"/>
</dbReference>
<protein>
    <submittedName>
        <fullName evidence="1">Glyoxalase-like domain protein</fullName>
    </submittedName>
</protein>
<dbReference type="InterPro" id="IPR029068">
    <property type="entry name" value="Glyas_Bleomycin-R_OHBP_Dase"/>
</dbReference>
<dbReference type="Gene3D" id="3.10.180.10">
    <property type="entry name" value="2,3-Dihydroxybiphenyl 1,2-Dioxygenase, domain 1"/>
    <property type="match status" value="1"/>
</dbReference>
<dbReference type="EMBL" id="CP012160">
    <property type="protein sequence ID" value="AKS47528.1"/>
    <property type="molecule type" value="Genomic_DNA"/>
</dbReference>
<reference evidence="1 2" key="1">
    <citation type="journal article" date="2015" name="Genome Announc.">
        <title>Closed Genome Sequence of Octadecabacter temperatus SB1, the First Mesophilic Species of the Genus Octadecabacter.</title>
        <authorList>
            <person name="Voget S."/>
            <person name="Billerbeck S."/>
            <person name="Simon M."/>
            <person name="Daniel R."/>
        </authorList>
    </citation>
    <scope>NUCLEOTIDE SEQUENCE [LARGE SCALE GENOMIC DNA]</scope>
    <source>
        <strain evidence="1 2">SB1</strain>
    </source>
</reference>